<name>A0A926F1G7_9BACT</name>
<dbReference type="AlphaFoldDB" id="A0A926F1G7"/>
<sequence>MCKKSPNTKQYDLFNSLSNMMCDRESLLYDDDNTWHSKFCMEAAFCVDEEIFKVLFTEGREDKKDGCPNVALRIFF</sequence>
<dbReference type="EMBL" id="JACRTF010000001">
    <property type="protein sequence ID" value="MBC8592358.1"/>
    <property type="molecule type" value="Genomic_DNA"/>
</dbReference>
<accession>A0A926F1G7</accession>
<evidence type="ECO:0000313" key="1">
    <source>
        <dbReference type="EMBL" id="MBC8592358.1"/>
    </source>
</evidence>
<evidence type="ECO:0000313" key="2">
    <source>
        <dbReference type="Proteomes" id="UP000651085"/>
    </source>
</evidence>
<reference evidence="1" key="1">
    <citation type="submission" date="2020-08" db="EMBL/GenBank/DDBJ databases">
        <title>Genome public.</title>
        <authorList>
            <person name="Liu C."/>
            <person name="Sun Q."/>
        </authorList>
    </citation>
    <scope>NUCLEOTIDE SEQUENCE</scope>
    <source>
        <strain evidence="1">N12</strain>
    </source>
</reference>
<gene>
    <name evidence="1" type="ORF">H8744_03695</name>
</gene>
<organism evidence="1 2">
    <name type="scientific">Jilunia laotingensis</name>
    <dbReference type="NCBI Taxonomy" id="2763675"/>
    <lineage>
        <taxon>Bacteria</taxon>
        <taxon>Pseudomonadati</taxon>
        <taxon>Bacteroidota</taxon>
        <taxon>Bacteroidia</taxon>
        <taxon>Bacteroidales</taxon>
        <taxon>Bacteroidaceae</taxon>
        <taxon>Jilunia</taxon>
    </lineage>
</organism>
<dbReference type="Proteomes" id="UP000651085">
    <property type="component" value="Unassembled WGS sequence"/>
</dbReference>
<keyword evidence="2" id="KW-1185">Reference proteome</keyword>
<protein>
    <submittedName>
        <fullName evidence="1">Uncharacterized protein</fullName>
    </submittedName>
</protein>
<dbReference type="RefSeq" id="WP_262433560.1">
    <property type="nucleotide sequence ID" value="NZ_JACRTF010000001.1"/>
</dbReference>
<proteinExistence type="predicted"/>
<comment type="caution">
    <text evidence="1">The sequence shown here is derived from an EMBL/GenBank/DDBJ whole genome shotgun (WGS) entry which is preliminary data.</text>
</comment>